<keyword evidence="4" id="KW-1185">Reference proteome</keyword>
<protein>
    <recommendedName>
        <fullName evidence="2">Oxo-4-hydroxy-4-carboxy-5-ureidoimidazoline decarboxylase domain-containing protein</fullName>
    </recommendedName>
</protein>
<name>A0A409VDE9_9AGAR</name>
<comment type="caution">
    <text evidence="3">The sequence shown here is derived from an EMBL/GenBank/DDBJ whole genome shotgun (WGS) entry which is preliminary data.</text>
</comment>
<dbReference type="Proteomes" id="UP000284842">
    <property type="component" value="Unassembled WGS sequence"/>
</dbReference>
<dbReference type="EMBL" id="NHTK01006136">
    <property type="protein sequence ID" value="PPQ62880.1"/>
    <property type="molecule type" value="Genomic_DNA"/>
</dbReference>
<dbReference type="Pfam" id="PF09349">
    <property type="entry name" value="OHCU_decarbox"/>
    <property type="match status" value="1"/>
</dbReference>
<dbReference type="AlphaFoldDB" id="A0A409VDE9"/>
<proteinExistence type="predicted"/>
<sequence>MSLLPSLESIYNSPSGPTSDLATTLEILFEHSPILVDVLEKQLNAIIKTSPLPPTTYSHLIDAALAEIAKWDISAQAEFISGHPRIGEQSNLSKLSAAEQGARGLKPTPPEVLNRLAHLNTCYEAKFPGLRYITFVNGRSRAQVAEEMEDLLGFEHSLSADTPSSESISPIEAGSTEWRSELQRAVEDIGKIAKSRLASLGVH</sequence>
<dbReference type="InParanoid" id="A0A409VDE9"/>
<gene>
    <name evidence="3" type="ORF">CVT24_006279</name>
</gene>
<accession>A0A409VDE9</accession>
<reference evidence="3 4" key="1">
    <citation type="journal article" date="2018" name="Evol. Lett.">
        <title>Horizontal gene cluster transfer increased hallucinogenic mushroom diversity.</title>
        <authorList>
            <person name="Reynolds H.T."/>
            <person name="Vijayakumar V."/>
            <person name="Gluck-Thaler E."/>
            <person name="Korotkin H.B."/>
            <person name="Matheny P.B."/>
            <person name="Slot J.C."/>
        </authorList>
    </citation>
    <scope>NUCLEOTIDE SEQUENCE [LARGE SCALE GENOMIC DNA]</scope>
    <source>
        <strain evidence="3 4">2629</strain>
    </source>
</reference>
<feature type="domain" description="Oxo-4-hydroxy-4-carboxy-5-ureidoimidazoline decarboxylase" evidence="2">
    <location>
        <begin position="17"/>
        <end position="150"/>
    </location>
</feature>
<dbReference type="InterPro" id="IPR018020">
    <property type="entry name" value="OHCU_decarboxylase"/>
</dbReference>
<evidence type="ECO:0000313" key="4">
    <source>
        <dbReference type="Proteomes" id="UP000284842"/>
    </source>
</evidence>
<dbReference type="InterPro" id="IPR036778">
    <property type="entry name" value="OHCU_decarboxylase_sf"/>
</dbReference>
<dbReference type="GO" id="GO:0006144">
    <property type="term" value="P:purine nucleobase metabolic process"/>
    <property type="evidence" value="ECO:0007669"/>
    <property type="project" value="UniProtKB-KW"/>
</dbReference>
<dbReference type="Gene3D" id="1.10.3330.10">
    <property type="entry name" value="Oxo-4-hydroxy-4-carboxy-5-ureidoimidazoline decarboxylase"/>
    <property type="match status" value="1"/>
</dbReference>
<organism evidence="3 4">
    <name type="scientific">Panaeolus cyanescens</name>
    <dbReference type="NCBI Taxonomy" id="181874"/>
    <lineage>
        <taxon>Eukaryota</taxon>
        <taxon>Fungi</taxon>
        <taxon>Dikarya</taxon>
        <taxon>Basidiomycota</taxon>
        <taxon>Agaricomycotina</taxon>
        <taxon>Agaricomycetes</taxon>
        <taxon>Agaricomycetidae</taxon>
        <taxon>Agaricales</taxon>
        <taxon>Agaricineae</taxon>
        <taxon>Galeropsidaceae</taxon>
        <taxon>Panaeolus</taxon>
    </lineage>
</organism>
<dbReference type="OrthoDB" id="5398391at2759"/>
<evidence type="ECO:0000313" key="3">
    <source>
        <dbReference type="EMBL" id="PPQ62880.1"/>
    </source>
</evidence>
<evidence type="ECO:0000256" key="1">
    <source>
        <dbReference type="ARBA" id="ARBA00022631"/>
    </source>
</evidence>
<evidence type="ECO:0000259" key="2">
    <source>
        <dbReference type="Pfam" id="PF09349"/>
    </source>
</evidence>
<keyword evidence="1" id="KW-0659">Purine metabolism</keyword>
<dbReference type="PANTHER" id="PTHR37987">
    <property type="entry name" value="CHROMOSOME 9, WHOLE GENOME SHOTGUN SEQUENCE"/>
    <property type="match status" value="1"/>
</dbReference>
<dbReference type="SUPFAM" id="SSF158694">
    <property type="entry name" value="UraD-Like"/>
    <property type="match status" value="1"/>
</dbReference>
<dbReference type="PANTHER" id="PTHR37987:SF1">
    <property type="entry name" value="OXO-4-HYDROXY-4-CARBOXY-5-UREIDOIMIDAZOLINE DECARBOXYLASE DOMAIN-CONTAINING PROTEIN"/>
    <property type="match status" value="1"/>
</dbReference>